<dbReference type="Proteomes" id="UP001338125">
    <property type="component" value="Unassembled WGS sequence"/>
</dbReference>
<feature type="region of interest" description="Disordered" evidence="1">
    <location>
        <begin position="355"/>
        <end position="458"/>
    </location>
</feature>
<evidence type="ECO:0000259" key="3">
    <source>
        <dbReference type="PROSITE" id="PS51212"/>
    </source>
</evidence>
<protein>
    <submittedName>
        <fullName evidence="4">Xylosyltransferase oxt</fullName>
    </submittedName>
</protein>
<dbReference type="InterPro" id="IPR002889">
    <property type="entry name" value="WSC_carb-bd"/>
</dbReference>
<feature type="chain" id="PRO_5046581581" evidence="2">
    <location>
        <begin position="19"/>
        <end position="610"/>
    </location>
</feature>
<evidence type="ECO:0000313" key="4">
    <source>
        <dbReference type="EMBL" id="KAK5990198.1"/>
    </source>
</evidence>
<reference evidence="4 5" key="1">
    <citation type="submission" date="2024-01" db="EMBL/GenBank/DDBJ databases">
        <title>Complete genome of Cladobotryum mycophilum ATHUM6906.</title>
        <authorList>
            <person name="Christinaki A.C."/>
            <person name="Myridakis A.I."/>
            <person name="Kouvelis V.N."/>
        </authorList>
    </citation>
    <scope>NUCLEOTIDE SEQUENCE [LARGE SCALE GENOMIC DNA]</scope>
    <source>
        <strain evidence="4 5">ATHUM6906</strain>
    </source>
</reference>
<dbReference type="EMBL" id="JAVFKD010000014">
    <property type="protein sequence ID" value="KAK5990198.1"/>
    <property type="molecule type" value="Genomic_DNA"/>
</dbReference>
<dbReference type="Pfam" id="PF01822">
    <property type="entry name" value="WSC"/>
    <property type="match status" value="1"/>
</dbReference>
<evidence type="ECO:0000256" key="2">
    <source>
        <dbReference type="SAM" id="SignalP"/>
    </source>
</evidence>
<accession>A0ABR0SDF0</accession>
<keyword evidence="2" id="KW-0732">Signal</keyword>
<feature type="compositionally biased region" description="Polar residues" evidence="1">
    <location>
        <begin position="420"/>
        <end position="437"/>
    </location>
</feature>
<dbReference type="PROSITE" id="PS51212">
    <property type="entry name" value="WSC"/>
    <property type="match status" value="1"/>
</dbReference>
<dbReference type="InterPro" id="IPR018535">
    <property type="entry name" value="DUF1996"/>
</dbReference>
<feature type="compositionally biased region" description="Low complexity" evidence="1">
    <location>
        <begin position="438"/>
        <end position="457"/>
    </location>
</feature>
<feature type="domain" description="WSC" evidence="3">
    <location>
        <begin position="493"/>
        <end position="585"/>
    </location>
</feature>
<dbReference type="PANTHER" id="PTHR43662:SF11">
    <property type="entry name" value="WSC DOMAIN-CONTAINING PROTEIN"/>
    <property type="match status" value="1"/>
</dbReference>
<proteinExistence type="predicted"/>
<organism evidence="4 5">
    <name type="scientific">Cladobotryum mycophilum</name>
    <dbReference type="NCBI Taxonomy" id="491253"/>
    <lineage>
        <taxon>Eukaryota</taxon>
        <taxon>Fungi</taxon>
        <taxon>Dikarya</taxon>
        <taxon>Ascomycota</taxon>
        <taxon>Pezizomycotina</taxon>
        <taxon>Sordariomycetes</taxon>
        <taxon>Hypocreomycetidae</taxon>
        <taxon>Hypocreales</taxon>
        <taxon>Hypocreaceae</taxon>
        <taxon>Cladobotryum</taxon>
    </lineage>
</organism>
<dbReference type="Pfam" id="PF09362">
    <property type="entry name" value="DUF1996"/>
    <property type="match status" value="1"/>
</dbReference>
<dbReference type="PANTHER" id="PTHR43662">
    <property type="match status" value="1"/>
</dbReference>
<gene>
    <name evidence="4" type="ORF">PT974_08464</name>
</gene>
<dbReference type="SMART" id="SM00321">
    <property type="entry name" value="WSC"/>
    <property type="match status" value="1"/>
</dbReference>
<feature type="compositionally biased region" description="Low complexity" evidence="1">
    <location>
        <begin position="374"/>
        <end position="417"/>
    </location>
</feature>
<comment type="caution">
    <text evidence="4">The sequence shown here is derived from an EMBL/GenBank/DDBJ whole genome shotgun (WGS) entry which is preliminary data.</text>
</comment>
<keyword evidence="5" id="KW-1185">Reference proteome</keyword>
<evidence type="ECO:0000256" key="1">
    <source>
        <dbReference type="SAM" id="MobiDB-lite"/>
    </source>
</evidence>
<name>A0ABR0SDF0_9HYPO</name>
<evidence type="ECO:0000313" key="5">
    <source>
        <dbReference type="Proteomes" id="UP001338125"/>
    </source>
</evidence>
<sequence length="610" mass="63903">MKFATASAVAALAGMAAAAKDQRTFAVLRFNNKQLVTARADPIVSPGKTASHVHVVLGGSNFGLSSTGETLKNSKCSTAMVKGDNSNYWFPLLYFQDPKNHKFEPVEVFYSNAYYFFEPTNDDIKAFPLGLQILTGDLNERLPPAAGSITNLDPSKGPIQNVKFTCPRNNNNYDNPLLGLPTPMAPWPGEGVGFPDVDCDGYASPLRMDIHYPSCYNPKAGLTNYKENMAFPSDAGNGKSDCPKGWIHVPHLFLEVYWNTPLFNGRWDQGKGTQPFVFANGDATGYSAHADFMSGWDEPLLQHIIDTCNTGTGGMDTCPGLTYGLNKGDCTIASPVNEIVEGVLSALPGNNPVTGWQYGSGGQNYPAPPRNGDSGSSASTSAAPTKPAATSSNPAASASSPAYSAPVYSPPAQSAPANSGKPSKPSSTQVAGTRTAESNPSSYPTPSAPAPSDSLPAECSGKVHTVWQTVTVTAGSPAAPTGAPSQNSTTVSGFKSAGCFKDNINRALSGDVLPNLGPMTNAKCIAHCKSSGFALAATEYGGQCYCGNELVGSAKLEDSACNVACEGDSSDICGGGWALSVYSEDGEASLKSAKVRRALGHLHQHRSNRH</sequence>
<feature type="signal peptide" evidence="2">
    <location>
        <begin position="1"/>
        <end position="18"/>
    </location>
</feature>